<dbReference type="Gene3D" id="3.40.50.2300">
    <property type="match status" value="1"/>
</dbReference>
<dbReference type="SUPFAM" id="SSF47384">
    <property type="entry name" value="Homodimeric domain of signal transducing histidine kinase"/>
    <property type="match status" value="1"/>
</dbReference>
<keyword evidence="10" id="KW-0547">Nucleotide-binding</keyword>
<sequence length="803" mass="89619">MVQKPRSVKYKVIAGYVLLFAIAVFSVWFLYSEIIRIAIPAQTGEDNKNIIRISNTIADLYASEAIGRSSILTGSQKDYNRYKQLIDSINNDIEAIKANVEESQVPKFDSIQMLLARKKQSITDIGLYRKKYGQKDALSLSIERIYNSRDSVWDKTKPVKSTRSYEAKQLIYSALPPKMLDSLSKLPVSNDSLAIIFDKVITNVLVKDRKLKNVLNRKEQKLLDENRVISDQLRAILASVEKEFIEKSYARIDQSQAAISDTVKKMTWVGAITLFLLIVFAWVIIRDLTTNQNYRKQLELLNHENEELLRTKSMLMATVTHDLQTPLGSIVGFHDLIKDSGITPKQGQYLGNIKQSADYILKLVNDLLDFSRLENNRIAIENSVFNMKNVIEGTCMTLEPMAQKKNIELNWDIDDKLDRNYISDPYRIKQVLTNLISNAIKFTGDGSVEVTAKIEGFDILISVLDTGIGIAPEKHSDVFKEFTQAHAGIEKKFGGTGLGLTISKKILELLGGTITLESAEGQGSIFTISIPCIAGKSDTPGTAAPASKPEPPALKNKRILVVDDDSTQLTLMSELLGAYVAAIKTEINPSALEATLEQGDFDIVLTDIQMPSVDGFEVLARIRQHPDPAIASLPVIALSGRRDLSADDFVSRGFTAHHPKPVQFEQLLELLAGIFDEKLPVQKTPVEEKRSSGKLYDLKSLSRFTNNDPDSLRTIVLTFIESAKTNCDELLKAVETKDGEQLVTTAHRMIPMLKQMEVHSIAGLLMPLEDRATGLDWPELESYINRICGEVQELCNALEKEVA</sequence>
<comment type="catalytic activity">
    <reaction evidence="1">
        <text>ATP + protein L-histidine = ADP + protein N-phospho-L-histidine.</text>
        <dbReference type="EC" id="2.7.13.3"/>
    </reaction>
</comment>
<evidence type="ECO:0000259" key="16">
    <source>
        <dbReference type="PROSITE" id="PS50109"/>
    </source>
</evidence>
<evidence type="ECO:0000256" key="15">
    <source>
        <dbReference type="SAM" id="Phobius"/>
    </source>
</evidence>
<dbReference type="InterPro" id="IPR003661">
    <property type="entry name" value="HisK_dim/P_dom"/>
</dbReference>
<dbReference type="InterPro" id="IPR036097">
    <property type="entry name" value="HisK_dim/P_sf"/>
</dbReference>
<evidence type="ECO:0000256" key="9">
    <source>
        <dbReference type="ARBA" id="ARBA00022777"/>
    </source>
</evidence>
<feature type="transmembrane region" description="Helical" evidence="15">
    <location>
        <begin position="266"/>
        <end position="285"/>
    </location>
</feature>
<feature type="domain" description="Histidine kinase" evidence="16">
    <location>
        <begin position="318"/>
        <end position="534"/>
    </location>
</feature>
<evidence type="ECO:0000256" key="1">
    <source>
        <dbReference type="ARBA" id="ARBA00000085"/>
    </source>
</evidence>
<dbReference type="SUPFAM" id="SSF52172">
    <property type="entry name" value="CheY-like"/>
    <property type="match status" value="1"/>
</dbReference>
<evidence type="ECO:0000313" key="20">
    <source>
        <dbReference type="Proteomes" id="UP000244929"/>
    </source>
</evidence>
<dbReference type="InterPro" id="IPR008207">
    <property type="entry name" value="Sig_transdc_His_kin_Hpt_dom"/>
</dbReference>
<dbReference type="AlphaFoldDB" id="A0A2S1R2E8"/>
<evidence type="ECO:0000259" key="17">
    <source>
        <dbReference type="PROSITE" id="PS50110"/>
    </source>
</evidence>
<evidence type="ECO:0000256" key="2">
    <source>
        <dbReference type="ARBA" id="ARBA00004429"/>
    </source>
</evidence>
<dbReference type="Pfam" id="PF02518">
    <property type="entry name" value="HATPase_c"/>
    <property type="match status" value="1"/>
</dbReference>
<evidence type="ECO:0000313" key="19">
    <source>
        <dbReference type="EMBL" id="AWH86815.1"/>
    </source>
</evidence>
<evidence type="ECO:0000256" key="14">
    <source>
        <dbReference type="PROSITE-ProRule" id="PRU00169"/>
    </source>
</evidence>
<dbReference type="SMART" id="SM00388">
    <property type="entry name" value="HisKA"/>
    <property type="match status" value="1"/>
</dbReference>
<dbReference type="InterPro" id="IPR001789">
    <property type="entry name" value="Sig_transdc_resp-reg_receiver"/>
</dbReference>
<feature type="modified residue" description="Phosphohistidine" evidence="13">
    <location>
        <position position="747"/>
    </location>
</feature>
<dbReference type="InterPro" id="IPR036641">
    <property type="entry name" value="HPT_dom_sf"/>
</dbReference>
<feature type="transmembrane region" description="Helical" evidence="15">
    <location>
        <begin position="12"/>
        <end position="31"/>
    </location>
</feature>
<dbReference type="CDD" id="cd00082">
    <property type="entry name" value="HisKA"/>
    <property type="match status" value="1"/>
</dbReference>
<evidence type="ECO:0000256" key="5">
    <source>
        <dbReference type="ARBA" id="ARBA00022519"/>
    </source>
</evidence>
<dbReference type="GO" id="GO:0009927">
    <property type="term" value="F:histidine phosphotransfer kinase activity"/>
    <property type="evidence" value="ECO:0007669"/>
    <property type="project" value="TreeGrafter"/>
</dbReference>
<keyword evidence="20" id="KW-1185">Reference proteome</keyword>
<organism evidence="19 20">
    <name type="scientific">Flavobacterium album</name>
    <dbReference type="NCBI Taxonomy" id="2175091"/>
    <lineage>
        <taxon>Bacteria</taxon>
        <taxon>Pseudomonadati</taxon>
        <taxon>Bacteroidota</taxon>
        <taxon>Flavobacteriia</taxon>
        <taxon>Flavobacteriales</taxon>
        <taxon>Flavobacteriaceae</taxon>
        <taxon>Flavobacterium</taxon>
    </lineage>
</organism>
<evidence type="ECO:0000256" key="8">
    <source>
        <dbReference type="ARBA" id="ARBA00022692"/>
    </source>
</evidence>
<name>A0A2S1R2E8_9FLAO</name>
<dbReference type="FunFam" id="3.30.565.10:FF:000010">
    <property type="entry name" value="Sensor histidine kinase RcsC"/>
    <property type="match status" value="1"/>
</dbReference>
<gene>
    <name evidence="19" type="ORF">HYN59_17615</name>
</gene>
<dbReference type="InterPro" id="IPR004358">
    <property type="entry name" value="Sig_transdc_His_kin-like_C"/>
</dbReference>
<keyword evidence="6 14" id="KW-0597">Phosphoprotein</keyword>
<keyword evidence="5" id="KW-0997">Cell inner membrane</keyword>
<evidence type="ECO:0000256" key="7">
    <source>
        <dbReference type="ARBA" id="ARBA00022679"/>
    </source>
</evidence>
<dbReference type="InterPro" id="IPR003594">
    <property type="entry name" value="HATPase_dom"/>
</dbReference>
<keyword evidence="7" id="KW-0808">Transferase</keyword>
<dbReference type="KEGG" id="falb:HYN59_17615"/>
<accession>A0A2S1R2E8</accession>
<keyword evidence="9 19" id="KW-0418">Kinase</keyword>
<dbReference type="PRINTS" id="PR00344">
    <property type="entry name" value="BCTRLSENSOR"/>
</dbReference>
<evidence type="ECO:0000256" key="11">
    <source>
        <dbReference type="ARBA" id="ARBA00022989"/>
    </source>
</evidence>
<keyword evidence="11 15" id="KW-1133">Transmembrane helix</keyword>
<evidence type="ECO:0000256" key="10">
    <source>
        <dbReference type="ARBA" id="ARBA00022840"/>
    </source>
</evidence>
<dbReference type="PANTHER" id="PTHR43047">
    <property type="entry name" value="TWO-COMPONENT HISTIDINE PROTEIN KINASE"/>
    <property type="match status" value="1"/>
</dbReference>
<dbReference type="GO" id="GO:0000155">
    <property type="term" value="F:phosphorelay sensor kinase activity"/>
    <property type="evidence" value="ECO:0007669"/>
    <property type="project" value="InterPro"/>
</dbReference>
<dbReference type="EMBL" id="CP029186">
    <property type="protein sequence ID" value="AWH86815.1"/>
    <property type="molecule type" value="Genomic_DNA"/>
</dbReference>
<dbReference type="RefSeq" id="WP_108779537.1">
    <property type="nucleotide sequence ID" value="NZ_CP029186.1"/>
</dbReference>
<reference evidence="19 20" key="1">
    <citation type="submission" date="2018-04" db="EMBL/GenBank/DDBJ databases">
        <title>Genome sequencing of Flavobacterium sp. HYN0059.</title>
        <authorList>
            <person name="Yi H."/>
            <person name="Baek C."/>
        </authorList>
    </citation>
    <scope>NUCLEOTIDE SEQUENCE [LARGE SCALE GENOMIC DNA]</scope>
    <source>
        <strain evidence="19 20">HYN0059</strain>
    </source>
</reference>
<evidence type="ECO:0000256" key="3">
    <source>
        <dbReference type="ARBA" id="ARBA00012438"/>
    </source>
</evidence>
<dbReference type="Proteomes" id="UP000244929">
    <property type="component" value="Chromosome"/>
</dbReference>
<dbReference type="Gene3D" id="3.30.565.10">
    <property type="entry name" value="Histidine kinase-like ATPase, C-terminal domain"/>
    <property type="match status" value="1"/>
</dbReference>
<dbReference type="InterPro" id="IPR011006">
    <property type="entry name" value="CheY-like_superfamily"/>
</dbReference>
<dbReference type="PROSITE" id="PS50109">
    <property type="entry name" value="HIS_KIN"/>
    <property type="match status" value="1"/>
</dbReference>
<dbReference type="Gene3D" id="1.20.120.160">
    <property type="entry name" value="HPT domain"/>
    <property type="match status" value="1"/>
</dbReference>
<dbReference type="SUPFAM" id="SSF55874">
    <property type="entry name" value="ATPase domain of HSP90 chaperone/DNA topoisomerase II/histidine kinase"/>
    <property type="match status" value="1"/>
</dbReference>
<dbReference type="OrthoDB" id="1046984at2"/>
<feature type="domain" description="HPt" evidence="18">
    <location>
        <begin position="708"/>
        <end position="803"/>
    </location>
</feature>
<dbReference type="PROSITE" id="PS50894">
    <property type="entry name" value="HPT"/>
    <property type="match status" value="1"/>
</dbReference>
<dbReference type="EC" id="2.7.13.3" evidence="3"/>
<evidence type="ECO:0000259" key="18">
    <source>
        <dbReference type="PROSITE" id="PS50894"/>
    </source>
</evidence>
<keyword evidence="8 15" id="KW-0812">Transmembrane</keyword>
<dbReference type="PANTHER" id="PTHR43047:SF72">
    <property type="entry name" value="OSMOSENSING HISTIDINE PROTEIN KINASE SLN1"/>
    <property type="match status" value="1"/>
</dbReference>
<dbReference type="Gene3D" id="1.10.287.130">
    <property type="match status" value="1"/>
</dbReference>
<dbReference type="GO" id="GO:0005886">
    <property type="term" value="C:plasma membrane"/>
    <property type="evidence" value="ECO:0007669"/>
    <property type="project" value="UniProtKB-SubCell"/>
</dbReference>
<dbReference type="InterPro" id="IPR036890">
    <property type="entry name" value="HATPase_C_sf"/>
</dbReference>
<dbReference type="SMART" id="SM00387">
    <property type="entry name" value="HATPase_c"/>
    <property type="match status" value="1"/>
</dbReference>
<keyword evidence="10" id="KW-0067">ATP-binding</keyword>
<comment type="subcellular location">
    <subcellularLocation>
        <location evidence="2">Cell inner membrane</location>
        <topology evidence="2">Multi-pass membrane protein</topology>
    </subcellularLocation>
</comment>
<dbReference type="Pfam" id="PF00512">
    <property type="entry name" value="HisKA"/>
    <property type="match status" value="1"/>
</dbReference>
<feature type="modified residue" description="4-aspartylphosphate" evidence="14">
    <location>
        <position position="607"/>
    </location>
</feature>
<keyword evidence="12 15" id="KW-0472">Membrane</keyword>
<dbReference type="PROSITE" id="PS50110">
    <property type="entry name" value="RESPONSE_REGULATORY"/>
    <property type="match status" value="1"/>
</dbReference>
<proteinExistence type="predicted"/>
<keyword evidence="4" id="KW-1003">Cell membrane</keyword>
<feature type="domain" description="Response regulatory" evidence="17">
    <location>
        <begin position="558"/>
        <end position="675"/>
    </location>
</feature>
<dbReference type="InterPro" id="IPR005467">
    <property type="entry name" value="His_kinase_dom"/>
</dbReference>
<evidence type="ECO:0000256" key="4">
    <source>
        <dbReference type="ARBA" id="ARBA00022475"/>
    </source>
</evidence>
<dbReference type="Pfam" id="PF00072">
    <property type="entry name" value="Response_reg"/>
    <property type="match status" value="1"/>
</dbReference>
<evidence type="ECO:0000256" key="12">
    <source>
        <dbReference type="ARBA" id="ARBA00023136"/>
    </source>
</evidence>
<dbReference type="CDD" id="cd16922">
    <property type="entry name" value="HATPase_EvgS-ArcB-TorS-like"/>
    <property type="match status" value="1"/>
</dbReference>
<protein>
    <recommendedName>
        <fullName evidence="3">histidine kinase</fullName>
        <ecNumber evidence="3">2.7.13.3</ecNumber>
    </recommendedName>
</protein>
<dbReference type="SMART" id="SM00448">
    <property type="entry name" value="REC"/>
    <property type="match status" value="1"/>
</dbReference>
<dbReference type="SUPFAM" id="SSF47226">
    <property type="entry name" value="Histidine-containing phosphotransfer domain, HPT domain"/>
    <property type="match status" value="1"/>
</dbReference>
<evidence type="ECO:0000256" key="13">
    <source>
        <dbReference type="PROSITE-ProRule" id="PRU00110"/>
    </source>
</evidence>
<evidence type="ECO:0000256" key="6">
    <source>
        <dbReference type="ARBA" id="ARBA00022553"/>
    </source>
</evidence>